<dbReference type="EMBL" id="JAUSRD010000002">
    <property type="protein sequence ID" value="MDP9891781.1"/>
    <property type="molecule type" value="Genomic_DNA"/>
</dbReference>
<dbReference type="PROSITE" id="PS01124">
    <property type="entry name" value="HTH_ARAC_FAMILY_2"/>
    <property type="match status" value="1"/>
</dbReference>
<evidence type="ECO:0000259" key="4">
    <source>
        <dbReference type="PROSITE" id="PS01124"/>
    </source>
</evidence>
<dbReference type="PANTHER" id="PTHR46796">
    <property type="entry name" value="HTH-TYPE TRANSCRIPTIONAL ACTIVATOR RHAS-RELATED"/>
    <property type="match status" value="1"/>
</dbReference>
<dbReference type="Gene3D" id="1.10.10.60">
    <property type="entry name" value="Homeodomain-like"/>
    <property type="match status" value="1"/>
</dbReference>
<dbReference type="InterPro" id="IPR018060">
    <property type="entry name" value="HTH_AraC"/>
</dbReference>
<dbReference type="GO" id="GO:0043565">
    <property type="term" value="F:sequence-specific DNA binding"/>
    <property type="evidence" value="ECO:0007669"/>
    <property type="project" value="InterPro"/>
</dbReference>
<comment type="caution">
    <text evidence="5">The sequence shown here is derived from an EMBL/GenBank/DDBJ whole genome shotgun (WGS) entry which is preliminary data.</text>
</comment>
<name>A0AAW8CV72_9BURK</name>
<proteinExistence type="predicted"/>
<evidence type="ECO:0000256" key="1">
    <source>
        <dbReference type="ARBA" id="ARBA00023015"/>
    </source>
</evidence>
<feature type="domain" description="HTH araC/xylS-type" evidence="4">
    <location>
        <begin position="152"/>
        <end position="248"/>
    </location>
</feature>
<dbReference type="InterPro" id="IPR050204">
    <property type="entry name" value="AraC_XylS_family_regulators"/>
</dbReference>
<keyword evidence="3" id="KW-0804">Transcription</keyword>
<dbReference type="SMART" id="SM00342">
    <property type="entry name" value="HTH_ARAC"/>
    <property type="match status" value="1"/>
</dbReference>
<reference evidence="5" key="1">
    <citation type="submission" date="2023-07" db="EMBL/GenBank/DDBJ databases">
        <title>Sorghum-associated microbial communities from plants grown in Nebraska, USA.</title>
        <authorList>
            <person name="Schachtman D."/>
        </authorList>
    </citation>
    <scope>NUCLEOTIDE SEQUENCE</scope>
    <source>
        <strain evidence="5">DS3754</strain>
    </source>
</reference>
<dbReference type="Pfam" id="PF12833">
    <property type="entry name" value="HTH_18"/>
    <property type="match status" value="1"/>
</dbReference>
<gene>
    <name evidence="5" type="ORF">J2W31_000884</name>
</gene>
<protein>
    <submittedName>
        <fullName evidence="5">AraC-like DNA-binding protein</fullName>
    </submittedName>
</protein>
<accession>A0AAW8CV72</accession>
<keyword evidence="1" id="KW-0805">Transcription regulation</keyword>
<evidence type="ECO:0000313" key="6">
    <source>
        <dbReference type="Proteomes" id="UP001242045"/>
    </source>
</evidence>
<sequence>MSEQTLLHLWDDGFIYITPAIQSGLTARPALTLLASISGHPFTLEARDGTRAHCAAAVVAPDVPRRLDADGCGLISINLDPASSTYRMFSAWMGGRGIVPLDARVFGVLREGFEPALHGVLCDAQLRSLSHCMVDAVTGSTALSKQMDPRIERLLQLIRTNPSLLQREDLSAMACLSRGRLSHLFREQVGLSVKRYLLWSKLRRSSVQLADGQPLTHIALASGFSDAAHMSRTFRDSFGLQPSFLVRQVKVVTDGHTPDAWRSLAGAA</sequence>
<dbReference type="GO" id="GO:0003700">
    <property type="term" value="F:DNA-binding transcription factor activity"/>
    <property type="evidence" value="ECO:0007669"/>
    <property type="project" value="InterPro"/>
</dbReference>
<dbReference type="SUPFAM" id="SSF46689">
    <property type="entry name" value="Homeodomain-like"/>
    <property type="match status" value="1"/>
</dbReference>
<evidence type="ECO:0000313" key="5">
    <source>
        <dbReference type="EMBL" id="MDP9891781.1"/>
    </source>
</evidence>
<keyword evidence="2 5" id="KW-0238">DNA-binding</keyword>
<evidence type="ECO:0000256" key="3">
    <source>
        <dbReference type="ARBA" id="ARBA00023163"/>
    </source>
</evidence>
<evidence type="ECO:0000256" key="2">
    <source>
        <dbReference type="ARBA" id="ARBA00023125"/>
    </source>
</evidence>
<organism evidence="5 6">
    <name type="scientific">Variovorax boronicumulans</name>
    <dbReference type="NCBI Taxonomy" id="436515"/>
    <lineage>
        <taxon>Bacteria</taxon>
        <taxon>Pseudomonadati</taxon>
        <taxon>Pseudomonadota</taxon>
        <taxon>Betaproteobacteria</taxon>
        <taxon>Burkholderiales</taxon>
        <taxon>Comamonadaceae</taxon>
        <taxon>Variovorax</taxon>
    </lineage>
</organism>
<dbReference type="AlphaFoldDB" id="A0AAW8CV72"/>
<dbReference type="RefSeq" id="WP_307504469.1">
    <property type="nucleotide sequence ID" value="NZ_JAUSRD010000002.1"/>
</dbReference>
<dbReference type="Proteomes" id="UP001242045">
    <property type="component" value="Unassembled WGS sequence"/>
</dbReference>
<dbReference type="InterPro" id="IPR009057">
    <property type="entry name" value="Homeodomain-like_sf"/>
</dbReference>